<evidence type="ECO:0000313" key="3">
    <source>
        <dbReference type="Proteomes" id="UP001140094"/>
    </source>
</evidence>
<dbReference type="InterPro" id="IPR032675">
    <property type="entry name" value="LRR_dom_sf"/>
</dbReference>
<dbReference type="Gene3D" id="3.80.10.10">
    <property type="entry name" value="Ribonuclease Inhibitor"/>
    <property type="match status" value="1"/>
</dbReference>
<dbReference type="OrthoDB" id="5565643at2759"/>
<gene>
    <name evidence="2" type="ORF">H4R20_005796</name>
</gene>
<feature type="non-terminal residue" evidence="2">
    <location>
        <position position="1"/>
    </location>
</feature>
<name>A0A9W8LRH4_9FUNG</name>
<keyword evidence="3" id="KW-1185">Reference proteome</keyword>
<evidence type="ECO:0000313" key="2">
    <source>
        <dbReference type="EMBL" id="KAJ2795688.1"/>
    </source>
</evidence>
<reference evidence="2" key="1">
    <citation type="submission" date="2022-07" db="EMBL/GenBank/DDBJ databases">
        <title>Phylogenomic reconstructions and comparative analyses of Kickxellomycotina fungi.</title>
        <authorList>
            <person name="Reynolds N.K."/>
            <person name="Stajich J.E."/>
            <person name="Barry K."/>
            <person name="Grigoriev I.V."/>
            <person name="Crous P."/>
            <person name="Smith M.E."/>
        </authorList>
    </citation>
    <scope>NUCLEOTIDE SEQUENCE</scope>
    <source>
        <strain evidence="2">NRRL 1565</strain>
    </source>
</reference>
<comment type="caution">
    <text evidence="2">The sequence shown here is derived from an EMBL/GenBank/DDBJ whole genome shotgun (WGS) entry which is preliminary data.</text>
</comment>
<dbReference type="AlphaFoldDB" id="A0A9W8LRH4"/>
<protein>
    <submittedName>
        <fullName evidence="2">Uncharacterized protein</fullName>
    </submittedName>
</protein>
<organism evidence="2 3">
    <name type="scientific">Coemansia guatemalensis</name>
    <dbReference type="NCBI Taxonomy" id="2761395"/>
    <lineage>
        <taxon>Eukaryota</taxon>
        <taxon>Fungi</taxon>
        <taxon>Fungi incertae sedis</taxon>
        <taxon>Zoopagomycota</taxon>
        <taxon>Kickxellomycotina</taxon>
        <taxon>Kickxellomycetes</taxon>
        <taxon>Kickxellales</taxon>
        <taxon>Kickxellaceae</taxon>
        <taxon>Coemansia</taxon>
    </lineage>
</organism>
<feature type="region of interest" description="Disordered" evidence="1">
    <location>
        <begin position="451"/>
        <end position="480"/>
    </location>
</feature>
<dbReference type="EMBL" id="JANBUO010002115">
    <property type="protein sequence ID" value="KAJ2795688.1"/>
    <property type="molecule type" value="Genomic_DNA"/>
</dbReference>
<evidence type="ECO:0000256" key="1">
    <source>
        <dbReference type="SAM" id="MobiDB-lite"/>
    </source>
</evidence>
<accession>A0A9W8LRH4</accession>
<dbReference type="Proteomes" id="UP001140094">
    <property type="component" value="Unassembled WGS sequence"/>
</dbReference>
<proteinExistence type="predicted"/>
<sequence length="663" mass="73550">ARGVRFMVTLSARLRRTSLPPLSHHSTRRSQDAPSYHARLAAGADDGLDGTASSEGETLWHGAPVFDAGYWHEKGGMELVQEKYRELATKAEALVVVCTSTEADWHSECLALRWPAVRVVDIDYSSDAAQPEQRALRWLQMAQDRAHFPQAHMYRLTARWAGCVEVFEHPLQRKLDGGLAERLALVDRLPLHSGNQVLERRFHQYRALFLAGVTFAMGAMTRTDAGTRAMLAYLTLLLKTDIFAPAAVELVDVQPEHLHAVLTAINANTQRLTYDHMRISTGAAALQSSLRRLRLEMRNMVDGRQRIIFCAAHFPCLEALVLDHSPDFRLLHEDPMDLGVLFSLPWRCLVELRLPFISDQLARALPRKCPALRFLRVLPAPRYERWPAYSRGFSPDGLYTLASQWPALRQLVVRHAFRQAPPAPHAPVSPSPSLLLSPSRLSFSASRLGTLKGRTAPEPLSVEPPSPAPTTDVLPGPGLRDSFSIRPKNVNLRVLRMPYLELRFAVALLLLLDAPQLAVLEFSPVLDCSPPPQSRISTTLRRRVSMSPASAPQLNAPFADADVVYRLGASKHPLEDLVIHRACSTRYITCSWIQIMNSLPQLAAVTFVATGQEDAAIATRVKLFCARNDAAFAVEIDDQSHAHQTCLDFADSWGGVGALATPL</sequence>